<dbReference type="InterPro" id="IPR013830">
    <property type="entry name" value="SGNH_hydro"/>
</dbReference>
<dbReference type="Gene3D" id="3.40.50.1110">
    <property type="entry name" value="SGNH hydrolase"/>
    <property type="match status" value="1"/>
</dbReference>
<evidence type="ECO:0000313" key="3">
    <source>
        <dbReference type="Proteomes" id="UP001451782"/>
    </source>
</evidence>
<organism evidence="2 3">
    <name type="scientific">Yoonia algicola</name>
    <dbReference type="NCBI Taxonomy" id="3137368"/>
    <lineage>
        <taxon>Bacteria</taxon>
        <taxon>Pseudomonadati</taxon>
        <taxon>Pseudomonadota</taxon>
        <taxon>Alphaproteobacteria</taxon>
        <taxon>Rhodobacterales</taxon>
        <taxon>Paracoccaceae</taxon>
        <taxon>Yoonia</taxon>
    </lineage>
</organism>
<accession>A0AAN0NIJ4</accession>
<dbReference type="SUPFAM" id="SSF52266">
    <property type="entry name" value="SGNH hydrolase"/>
    <property type="match status" value="1"/>
</dbReference>
<dbReference type="KEGG" id="yag:AABB28_17965"/>
<dbReference type="GO" id="GO:0016788">
    <property type="term" value="F:hydrolase activity, acting on ester bonds"/>
    <property type="evidence" value="ECO:0007669"/>
    <property type="project" value="UniProtKB-ARBA"/>
</dbReference>
<reference evidence="2 3" key="1">
    <citation type="submission" date="2024-04" db="EMBL/GenBank/DDBJ databases">
        <title>Phylogenomic analyses of a clade within the roseobacter group suggest taxonomic reassignments of species of the genera Aestuariivita, Citreicella, Loktanella, Nautella, Pelagibaca, Ruegeria, Thalassobius, Thiobacimonas and Tropicibacter, and the proposal o.</title>
        <authorList>
            <person name="Jeon C.O."/>
        </authorList>
    </citation>
    <scope>NUCLEOTIDE SEQUENCE [LARGE SCALE GENOMIC DNA]</scope>
    <source>
        <strain evidence="2 3">G8-12</strain>
    </source>
</reference>
<feature type="domain" description="SGNH hydrolase-type esterase" evidence="1">
    <location>
        <begin position="29"/>
        <end position="199"/>
    </location>
</feature>
<name>A0AAN0NIJ4_9RHOB</name>
<sequence length="223" mass="24016">MRKSYIALPEPSGDRTGTIGQGPPLRLLILGDSSAAGVGVQSQEQALLGQLTAHLASYATVEYSLIAVTGAKTSDVLGWLETLAERQYDVVVTALGVNDVTKGVSLRRWLRQQTALFDQLSTRFGARKIVVSGLPPMGQFPLLPHPLRWVLGRQAARFDRHLHALVASRPECSAARIDLGLDETNMSEDGFHPGPVVYAVWASEIAQIILTDLELLDGAQGAP</sequence>
<proteinExistence type="predicted"/>
<dbReference type="EMBL" id="CP151762">
    <property type="protein sequence ID" value="WZU63689.1"/>
    <property type="molecule type" value="Genomic_DNA"/>
</dbReference>
<dbReference type="RefSeq" id="WP_342070065.1">
    <property type="nucleotide sequence ID" value="NZ_CP151762.1"/>
</dbReference>
<dbReference type="Proteomes" id="UP001451782">
    <property type="component" value="Chromosome"/>
</dbReference>
<dbReference type="InterPro" id="IPR036514">
    <property type="entry name" value="SGNH_hydro_sf"/>
</dbReference>
<keyword evidence="2" id="KW-0378">Hydrolase</keyword>
<evidence type="ECO:0000313" key="2">
    <source>
        <dbReference type="EMBL" id="WZU63689.1"/>
    </source>
</evidence>
<gene>
    <name evidence="2" type="ORF">AABB28_17965</name>
</gene>
<dbReference type="AlphaFoldDB" id="A0AAN0NIJ4"/>
<evidence type="ECO:0000259" key="1">
    <source>
        <dbReference type="Pfam" id="PF13472"/>
    </source>
</evidence>
<dbReference type="Pfam" id="PF13472">
    <property type="entry name" value="Lipase_GDSL_2"/>
    <property type="match status" value="1"/>
</dbReference>
<keyword evidence="3" id="KW-1185">Reference proteome</keyword>
<protein>
    <submittedName>
        <fullName evidence="2">SGNH/GDSL hydrolase family protein</fullName>
    </submittedName>
</protein>
<dbReference type="CDD" id="cd01836">
    <property type="entry name" value="FeeA_FeeB_like"/>
    <property type="match status" value="1"/>
</dbReference>